<keyword evidence="7" id="KW-0234">DNA repair</keyword>
<evidence type="ECO:0000256" key="1">
    <source>
        <dbReference type="ARBA" id="ARBA00004123"/>
    </source>
</evidence>
<dbReference type="FunFam" id="3.30.870.10:FF:000038">
    <property type="entry name" value="Probable tyrosyl-DNA phosphodiesterase"/>
    <property type="match status" value="1"/>
</dbReference>
<dbReference type="AlphaFoldDB" id="E4UQF9"/>
<feature type="active site" description="Nucleophile" evidence="9">
    <location>
        <position position="176"/>
    </location>
</feature>
<evidence type="ECO:0000256" key="8">
    <source>
        <dbReference type="ARBA" id="ARBA00023242"/>
    </source>
</evidence>
<dbReference type="OrthoDB" id="47785at2759"/>
<keyword evidence="14" id="KW-1185">Reference proteome</keyword>
<feature type="site" description="Interaction with DNA" evidence="11">
    <location>
        <position position="466"/>
    </location>
</feature>
<evidence type="ECO:0000256" key="2">
    <source>
        <dbReference type="ARBA" id="ARBA00010205"/>
    </source>
</evidence>
<dbReference type="InParanoid" id="E4UQF9"/>
<dbReference type="FunCoup" id="E4UQF9">
    <property type="interactions" value="459"/>
</dbReference>
<dbReference type="PANTHER" id="PTHR12415:SF0">
    <property type="entry name" value="TYROSYL-DNA PHOSPHODIESTERASE 1"/>
    <property type="match status" value="1"/>
</dbReference>
<keyword evidence="8" id="KW-0539">Nucleus</keyword>
<evidence type="ECO:0000256" key="7">
    <source>
        <dbReference type="ARBA" id="ARBA00023204"/>
    </source>
</evidence>
<dbReference type="GeneID" id="10030819"/>
<evidence type="ECO:0000256" key="6">
    <source>
        <dbReference type="ARBA" id="ARBA00022839"/>
    </source>
</evidence>
<dbReference type="InterPro" id="IPR010347">
    <property type="entry name" value="Tdp1"/>
</dbReference>
<comment type="similarity">
    <text evidence="2">Belongs to the tyrosyl-DNA phosphodiesterase family.</text>
</comment>
<dbReference type="STRING" id="535722.E4UQF9"/>
<keyword evidence="4" id="KW-0227">DNA damage</keyword>
<evidence type="ECO:0000256" key="3">
    <source>
        <dbReference type="ARBA" id="ARBA00022722"/>
    </source>
</evidence>
<dbReference type="GO" id="GO:0004527">
    <property type="term" value="F:exonuclease activity"/>
    <property type="evidence" value="ECO:0007669"/>
    <property type="project" value="UniProtKB-KW"/>
</dbReference>
<feature type="binding site" evidence="10">
    <location>
        <position position="178"/>
    </location>
    <ligand>
        <name>substrate</name>
    </ligand>
</feature>
<keyword evidence="6" id="KW-0269">Exonuclease</keyword>
<organism evidence="14">
    <name type="scientific">Arthroderma gypseum (strain ATCC MYA-4604 / CBS 118893)</name>
    <name type="common">Microsporum gypseum</name>
    <dbReference type="NCBI Taxonomy" id="535722"/>
    <lineage>
        <taxon>Eukaryota</taxon>
        <taxon>Fungi</taxon>
        <taxon>Dikarya</taxon>
        <taxon>Ascomycota</taxon>
        <taxon>Pezizomycotina</taxon>
        <taxon>Eurotiomycetes</taxon>
        <taxon>Eurotiomycetidae</taxon>
        <taxon>Onygenales</taxon>
        <taxon>Arthrodermataceae</taxon>
        <taxon>Nannizzia</taxon>
    </lineage>
</organism>
<dbReference type="Gene3D" id="3.30.870.10">
    <property type="entry name" value="Endonuclease Chain A"/>
    <property type="match status" value="2"/>
</dbReference>
<feature type="active site" description="Proton donor/acceptor" evidence="9">
    <location>
        <position position="440"/>
    </location>
</feature>
<comment type="subcellular location">
    <subcellularLocation>
        <location evidence="1">Nucleus</location>
    </subcellularLocation>
</comment>
<proteinExistence type="inferred from homology"/>
<dbReference type="HOGENOM" id="CLU_010413_2_0_1"/>
<dbReference type="VEuPathDB" id="FungiDB:MGYG_03035"/>
<dbReference type="EMBL" id="DS989823">
    <property type="protein sequence ID" value="EFR00029.1"/>
    <property type="molecule type" value="Genomic_DNA"/>
</dbReference>
<name>E4UQF9_ARTGP</name>
<gene>
    <name evidence="13" type="ORF">MGYG_03035</name>
</gene>
<dbReference type="OMA" id="PLIKECW"/>
<dbReference type="eggNOG" id="KOG2031">
    <property type="taxonomic scope" value="Eukaryota"/>
</dbReference>
<evidence type="ECO:0000313" key="13">
    <source>
        <dbReference type="EMBL" id="EFR00029.1"/>
    </source>
</evidence>
<feature type="binding site" evidence="10">
    <location>
        <position position="442"/>
    </location>
    <ligand>
        <name>substrate</name>
    </ligand>
</feature>
<keyword evidence="5" id="KW-0378">Hydrolase</keyword>
<dbReference type="Pfam" id="PF06087">
    <property type="entry name" value="Tyr-DNA_phospho"/>
    <property type="match status" value="1"/>
</dbReference>
<feature type="region of interest" description="Disordered" evidence="12">
    <location>
        <begin position="1"/>
        <end position="68"/>
    </location>
</feature>
<reference evidence="14" key="1">
    <citation type="journal article" date="2012" name="MBio">
        <title>Comparative genome analysis of Trichophyton rubrum and related dermatophytes reveals candidate genes involved in infection.</title>
        <authorList>
            <person name="Martinez D.A."/>
            <person name="Oliver B.G."/>
            <person name="Graeser Y."/>
            <person name="Goldberg J.M."/>
            <person name="Li W."/>
            <person name="Martinez-Rossi N.M."/>
            <person name="Monod M."/>
            <person name="Shelest E."/>
            <person name="Barton R.C."/>
            <person name="Birch E."/>
            <person name="Brakhage A.A."/>
            <person name="Chen Z."/>
            <person name="Gurr S.J."/>
            <person name="Heiman D."/>
            <person name="Heitman J."/>
            <person name="Kosti I."/>
            <person name="Rossi A."/>
            <person name="Saif S."/>
            <person name="Samalova M."/>
            <person name="Saunders C.W."/>
            <person name="Shea T."/>
            <person name="Summerbell R.C."/>
            <person name="Xu J."/>
            <person name="Young S."/>
            <person name="Zeng Q."/>
            <person name="Birren B.W."/>
            <person name="Cuomo C.A."/>
            <person name="White T.C."/>
        </authorList>
    </citation>
    <scope>NUCLEOTIDE SEQUENCE [LARGE SCALE GENOMIC DNA]</scope>
    <source>
        <strain evidence="14">ATCC MYA-4604 / CBS 118893</strain>
    </source>
</reference>
<dbReference type="SUPFAM" id="SSF56024">
    <property type="entry name" value="Phospholipase D/nuclease"/>
    <property type="match status" value="2"/>
</dbReference>
<evidence type="ECO:0000256" key="11">
    <source>
        <dbReference type="PIRSR" id="PIRSR610347-3"/>
    </source>
</evidence>
<evidence type="ECO:0000256" key="9">
    <source>
        <dbReference type="PIRSR" id="PIRSR610347-1"/>
    </source>
</evidence>
<dbReference type="GO" id="GO:0003690">
    <property type="term" value="F:double-stranded DNA binding"/>
    <property type="evidence" value="ECO:0007669"/>
    <property type="project" value="TreeGrafter"/>
</dbReference>
<evidence type="ECO:0000256" key="12">
    <source>
        <dbReference type="SAM" id="MobiDB-lite"/>
    </source>
</evidence>
<dbReference type="FunFam" id="3.30.870.10:FF:000047">
    <property type="entry name" value="Probable tyrosyl-DNA phosphodiesterase"/>
    <property type="match status" value="1"/>
</dbReference>
<protein>
    <submittedName>
        <fullName evidence="13">Tyrosyl-DNA phosphodiesterase 1</fullName>
    </submittedName>
</protein>
<evidence type="ECO:0000256" key="4">
    <source>
        <dbReference type="ARBA" id="ARBA00022763"/>
    </source>
</evidence>
<dbReference type="GO" id="GO:0003697">
    <property type="term" value="F:single-stranded DNA binding"/>
    <property type="evidence" value="ECO:0007669"/>
    <property type="project" value="TreeGrafter"/>
</dbReference>
<evidence type="ECO:0000256" key="10">
    <source>
        <dbReference type="PIRSR" id="PIRSR610347-2"/>
    </source>
</evidence>
<evidence type="ECO:0000313" key="14">
    <source>
        <dbReference type="Proteomes" id="UP000002669"/>
    </source>
</evidence>
<dbReference type="RefSeq" id="XP_003175511.1">
    <property type="nucleotide sequence ID" value="XM_003175463.1"/>
</dbReference>
<feature type="compositionally biased region" description="Polar residues" evidence="12">
    <location>
        <begin position="16"/>
        <end position="28"/>
    </location>
</feature>
<dbReference type="CDD" id="cd09123">
    <property type="entry name" value="PLDc_Tdp1_2"/>
    <property type="match status" value="1"/>
</dbReference>
<dbReference type="GO" id="GO:0017005">
    <property type="term" value="F:3'-tyrosyl-DNA phosphodiesterase activity"/>
    <property type="evidence" value="ECO:0007669"/>
    <property type="project" value="TreeGrafter"/>
</dbReference>
<dbReference type="CDD" id="cd09194">
    <property type="entry name" value="PLDc_yTdp1_1"/>
    <property type="match status" value="1"/>
</dbReference>
<accession>E4UQF9</accession>
<sequence length="591" mass="66384">MAKHDGSPPPLKKLKTASNAYQSNRSGTGPQGHGGIRSLNRSITPPLSRIKQSRRPGSPLEPGLPSEQKIIPSPIQLTHIRDINDSTGYNKDCIKLRDILGDPMIKECWQFNYLFDVDYIMSQFDRDVKDLIQLKIIHGSWKREAPNRIAIDDACKRYPNAEAVVAYMPEPFGTHHSKMMILIRHDNLAQIIIHTANMIPRDWGNMTQAVWRSPLLPFSQPHVGDTHGEFGSGARFKRDLLAYLDAYNNKTIGLLIHQLQRYDFGAVKAVLIASVPSRLPVKAFDSNRKTLWGWPALRDAIRSIPIDHSSSQTLKPHIIVQVSSIATLGQTDKWLKETFFGSLCPQSRFNQTISACHANFSIIFPTPDEIRRSLDGYGSGGSIHMKIQSASQQKQLAYLRHYLCHWAGDAEGQRDPGPATESVKGLAYVREAGRSRAAPHIKTYIRFSDSGMSSIDWAMVTSANLSTQAWGAGANAQGEVRICSWEIGVLIWPELFRENNIEKCNDSSPINHVKMIPCFKRNTPSKEPLQPPESDSTKLTSHPDATNMIRVGFRMPYNLPLVPYTPRDVPWCATAAHREPDWMGQTWEEND</sequence>
<dbReference type="GO" id="GO:0006281">
    <property type="term" value="P:DNA repair"/>
    <property type="evidence" value="ECO:0007669"/>
    <property type="project" value="UniProtKB-KW"/>
</dbReference>
<dbReference type="PANTHER" id="PTHR12415">
    <property type="entry name" value="TYROSYL-DNA PHOSPHODIESTERASE 1"/>
    <property type="match status" value="1"/>
</dbReference>
<feature type="region of interest" description="Disordered" evidence="12">
    <location>
        <begin position="521"/>
        <end position="543"/>
    </location>
</feature>
<dbReference type="Proteomes" id="UP000002669">
    <property type="component" value="Unassembled WGS sequence"/>
</dbReference>
<evidence type="ECO:0000256" key="5">
    <source>
        <dbReference type="ARBA" id="ARBA00022801"/>
    </source>
</evidence>
<feature type="compositionally biased region" description="Polar residues" evidence="12">
    <location>
        <begin position="533"/>
        <end position="543"/>
    </location>
</feature>
<dbReference type="GO" id="GO:0005634">
    <property type="term" value="C:nucleus"/>
    <property type="evidence" value="ECO:0007669"/>
    <property type="project" value="UniProtKB-SubCell"/>
</dbReference>
<keyword evidence="3" id="KW-0540">Nuclease</keyword>